<feature type="domain" description="Transposase IS701-like DDE" evidence="1">
    <location>
        <begin position="20"/>
        <end position="274"/>
    </location>
</feature>
<dbReference type="InterPro" id="IPR012337">
    <property type="entry name" value="RNaseH-like_sf"/>
</dbReference>
<dbReference type="OrthoDB" id="6139076at2"/>
<dbReference type="Proteomes" id="UP000001351">
    <property type="component" value="Chromosome"/>
</dbReference>
<gene>
    <name evidence="2" type="ordered locus">STAUR_2436</name>
    <name evidence="3" type="ORF">STIAU_1339</name>
</gene>
<dbReference type="STRING" id="378806.STAUR_2436"/>
<accession>Q08YH4</accession>
<sequence length="362" mass="40826">MEGAEVQRLESYFQKIGEVLEEESRRGSFALYAMGLLGDGERKSVEPIAARACPAPKRVDAMHQRLLHFTVDSKWSDRDVRRVAAQYALEAMTKREPVEAWIVDDTGFLKQGKHSVGVQRQYTGSAGKVTNCQIGVSLSIATRTEHVPIDFELYLPDSWANDIARRVEARIPPEVRFKTKPQLALQMIDRAMEDGVPPGIVLADSAYGSSSQFRSHLRSLGLHYAVAVSSQTTVYLLDDKGRAREESQSVSDLAFSIQEAGGFRRCTWRKGTRKNLSARFALRRVNAAGVSQSEQEPLWLLIEWRDGEPEPANYHYCVRDRSKVECATGGWAGKPWLHWPPPVCLPNIRSLRNECVKRLPYR</sequence>
<dbReference type="EMBL" id="CP002271">
    <property type="protein sequence ID" value="ADO70240.1"/>
    <property type="molecule type" value="Genomic_DNA"/>
</dbReference>
<dbReference type="Pfam" id="PF13546">
    <property type="entry name" value="DDE_5"/>
    <property type="match status" value="1"/>
</dbReference>
<dbReference type="NCBIfam" id="NF033540">
    <property type="entry name" value="transpos_IS701"/>
    <property type="match status" value="1"/>
</dbReference>
<evidence type="ECO:0000313" key="4">
    <source>
        <dbReference type="Proteomes" id="UP000001351"/>
    </source>
</evidence>
<dbReference type="KEGG" id="sur:STAUR_2436"/>
<dbReference type="InterPro" id="IPR039365">
    <property type="entry name" value="IS701-like"/>
</dbReference>
<reference evidence="3 5" key="1">
    <citation type="submission" date="2006-04" db="EMBL/GenBank/DDBJ databases">
        <authorList>
            <person name="Nierman W.C."/>
        </authorList>
    </citation>
    <scope>NUCLEOTIDE SEQUENCE [LARGE SCALE GENOMIC DNA]</scope>
    <source>
        <strain evidence="3 5">DW4/3-1</strain>
    </source>
</reference>
<dbReference type="PANTHER" id="PTHR33627">
    <property type="entry name" value="TRANSPOSASE"/>
    <property type="match status" value="1"/>
</dbReference>
<keyword evidence="4" id="KW-1185">Reference proteome</keyword>
<evidence type="ECO:0000313" key="3">
    <source>
        <dbReference type="EMBL" id="EAU65520.1"/>
    </source>
</evidence>
<dbReference type="HOGENOM" id="CLU_033141_3_2_7"/>
<dbReference type="AlphaFoldDB" id="Q08YH4"/>
<organism evidence="3 5">
    <name type="scientific">Stigmatella aurantiaca (strain DW4/3-1)</name>
    <dbReference type="NCBI Taxonomy" id="378806"/>
    <lineage>
        <taxon>Bacteria</taxon>
        <taxon>Pseudomonadati</taxon>
        <taxon>Myxococcota</taxon>
        <taxon>Myxococcia</taxon>
        <taxon>Myxococcales</taxon>
        <taxon>Cystobacterineae</taxon>
        <taxon>Archangiaceae</taxon>
        <taxon>Stigmatella</taxon>
    </lineage>
</organism>
<evidence type="ECO:0000313" key="5">
    <source>
        <dbReference type="Proteomes" id="UP000032702"/>
    </source>
</evidence>
<proteinExistence type="predicted"/>
<reference evidence="2 4" key="2">
    <citation type="journal article" date="2011" name="Mol. Biol. Evol.">
        <title>Comparative genomic analysis of fruiting body formation in Myxococcales.</title>
        <authorList>
            <person name="Huntley S."/>
            <person name="Hamann N."/>
            <person name="Wegener-Feldbrugge S."/>
            <person name="Treuner-Lange A."/>
            <person name="Kube M."/>
            <person name="Reinhardt R."/>
            <person name="Klages S."/>
            <person name="Muller R."/>
            <person name="Ronning C.M."/>
            <person name="Nierman W.C."/>
            <person name="Sogaard-Andersen L."/>
        </authorList>
    </citation>
    <scope>NUCLEOTIDE SEQUENCE [LARGE SCALE GENOMIC DNA]</scope>
    <source>
        <strain evidence="2 4">DW4/3-1</strain>
    </source>
</reference>
<dbReference type="eggNOG" id="COG5659">
    <property type="taxonomic scope" value="Bacteria"/>
</dbReference>
<dbReference type="PANTHER" id="PTHR33627:SF1">
    <property type="entry name" value="TRANSPOSASE"/>
    <property type="match status" value="1"/>
</dbReference>
<dbReference type="EMBL" id="AAMD01000079">
    <property type="protein sequence ID" value="EAU65520.1"/>
    <property type="molecule type" value="Genomic_DNA"/>
</dbReference>
<protein>
    <submittedName>
        <fullName evidence="2 3">Transposase</fullName>
    </submittedName>
</protein>
<dbReference type="PATRIC" id="fig|378806.16.peg.4576"/>
<evidence type="ECO:0000259" key="1">
    <source>
        <dbReference type="Pfam" id="PF13546"/>
    </source>
</evidence>
<evidence type="ECO:0000313" key="2">
    <source>
        <dbReference type="EMBL" id="ADO70240.1"/>
    </source>
</evidence>
<dbReference type="InterPro" id="IPR038721">
    <property type="entry name" value="IS701-like_DDE_dom"/>
</dbReference>
<dbReference type="SUPFAM" id="SSF53098">
    <property type="entry name" value="Ribonuclease H-like"/>
    <property type="match status" value="1"/>
</dbReference>
<dbReference type="Proteomes" id="UP000032702">
    <property type="component" value="Unassembled WGS sequence"/>
</dbReference>
<name>Q08YH4_STIAD</name>